<dbReference type="Proteomes" id="UP000199599">
    <property type="component" value="Unassembled WGS sequence"/>
</dbReference>
<dbReference type="EMBL" id="FOMN01000012">
    <property type="protein sequence ID" value="SFD61281.1"/>
    <property type="molecule type" value="Genomic_DNA"/>
</dbReference>
<dbReference type="AlphaFoldDB" id="A0A1I1TRK3"/>
<gene>
    <name evidence="1" type="ORF">SAMN04487792_1579</name>
</gene>
<dbReference type="STRING" id="1505723.SAMN04487792_1579"/>
<dbReference type="Pfam" id="PF08798">
    <property type="entry name" value="CRISPR_assoc"/>
    <property type="match status" value="1"/>
</dbReference>
<dbReference type="SMART" id="SM01101">
    <property type="entry name" value="CRISPR_assoc"/>
    <property type="match status" value="1"/>
</dbReference>
<dbReference type="CDD" id="cd09727">
    <property type="entry name" value="Cas6_I-E"/>
    <property type="match status" value="1"/>
</dbReference>
<dbReference type="SUPFAM" id="SSF117987">
    <property type="entry name" value="CRISPR-associated protein"/>
    <property type="match status" value="2"/>
</dbReference>
<accession>A0A1I1TRK3</accession>
<dbReference type="Gene3D" id="3.30.70.1200">
    <property type="entry name" value="Crispr-associated protein, domain 1"/>
    <property type="match status" value="1"/>
</dbReference>
<evidence type="ECO:0000313" key="2">
    <source>
        <dbReference type="Proteomes" id="UP000199599"/>
    </source>
</evidence>
<dbReference type="RefSeq" id="WP_090094072.1">
    <property type="nucleotide sequence ID" value="NZ_CBCRVU010000004.1"/>
</dbReference>
<reference evidence="2" key="1">
    <citation type="submission" date="2016-10" db="EMBL/GenBank/DDBJ databases">
        <authorList>
            <person name="Varghese N."/>
            <person name="Submissions S."/>
        </authorList>
    </citation>
    <scope>NUCLEOTIDE SEQUENCE [LARGE SCALE GENOMIC DNA]</scope>
    <source>
        <strain evidence="2">R-53102</strain>
    </source>
</reference>
<protein>
    <submittedName>
        <fullName evidence="1">CRISPR system Cascade subunit CasE</fullName>
    </submittedName>
</protein>
<dbReference type="Gene3D" id="3.30.70.1210">
    <property type="entry name" value="Crispr-associated protein, domain 2"/>
    <property type="match status" value="1"/>
</dbReference>
<evidence type="ECO:0000313" key="1">
    <source>
        <dbReference type="EMBL" id="SFD61281.1"/>
    </source>
</evidence>
<dbReference type="InterPro" id="IPR010179">
    <property type="entry name" value="CRISPR-assoc_prot_Cse3"/>
</dbReference>
<organism evidence="1 2">
    <name type="scientific">Lactobacillus bombicola</name>
    <dbReference type="NCBI Taxonomy" id="1505723"/>
    <lineage>
        <taxon>Bacteria</taxon>
        <taxon>Bacillati</taxon>
        <taxon>Bacillota</taxon>
        <taxon>Bacilli</taxon>
        <taxon>Lactobacillales</taxon>
        <taxon>Lactobacillaceae</taxon>
        <taxon>Lactobacillus</taxon>
    </lineage>
</organism>
<dbReference type="NCBIfam" id="TIGR01907">
    <property type="entry name" value="casE_Cse3"/>
    <property type="match status" value="1"/>
</dbReference>
<name>A0A1I1TRK3_9LACO</name>
<proteinExistence type="predicted"/>
<sequence>MYLSRVEIDVANRQKTKDLTQLSAFHNWVEQSFPDEINNGKKLRHLWRIDQLQGKKYLLLLSENMPDKRQLLRYGVHDTVMIKSYDCLLNSIKQGQLLQFRLTANPTHTVLQPGIKQGRVVPHITVDYQRKWLIERSQKLGFQLGTTTDKSTFDIVSRDWPLLSYRSGRRLRLSRVTFEGRLRVEDADQFKQALIKGIGREKAFGMGLMTVIPRINND</sequence>